<gene>
    <name evidence="4" type="ORF">NSO95_13670</name>
</gene>
<sequence length="350" mass="37282">MNYKALAASCVVTLGLLGFALSEAFRPDEARNVTEKLTSASVEDPATASSAYIAPDYEVSREPSPRNAAAPMLMPDNQDPDMSQVGAVSEAIEELKTGNGSFDANSGPKIAYRFGYGFRLPGNAIKSLQERHADMCEARGSNVCRIIAMEQSDGQGGYATGSLQLAVASPVARAFGKDLTSSAEGAEAELVSSSIDGEDLSKNIVDTQARLRARTLLRDRLMDVLENRRGTVTELIEAERGVAQVNEEIDRAQSWLSEMRGRVEFAQVRIDYSAGEVAPEVGGFSAPVGEAFSSAGSTLGYLLAALIRLVTVLGPLALLAWLAVIGWRKLGRPGSRLARGIGERIDEVPA</sequence>
<dbReference type="InterPro" id="IPR025645">
    <property type="entry name" value="DUF4349"/>
</dbReference>
<dbReference type="EMBL" id="JANKHH010000007">
    <property type="protein sequence ID" value="MCR2834992.1"/>
    <property type="molecule type" value="Genomic_DNA"/>
</dbReference>
<organism evidence="4 5">
    <name type="scientific">Parerythrobacter lacustris</name>
    <dbReference type="NCBI Taxonomy" id="2969984"/>
    <lineage>
        <taxon>Bacteria</taxon>
        <taxon>Pseudomonadati</taxon>
        <taxon>Pseudomonadota</taxon>
        <taxon>Alphaproteobacteria</taxon>
        <taxon>Sphingomonadales</taxon>
        <taxon>Erythrobacteraceae</taxon>
        <taxon>Parerythrobacter</taxon>
    </lineage>
</organism>
<dbReference type="Proteomes" id="UP001206067">
    <property type="component" value="Unassembled WGS sequence"/>
</dbReference>
<dbReference type="Pfam" id="PF14257">
    <property type="entry name" value="DUF4349"/>
    <property type="match status" value="1"/>
</dbReference>
<dbReference type="RefSeq" id="WP_257596863.1">
    <property type="nucleotide sequence ID" value="NZ_JANKHH010000007.1"/>
</dbReference>
<keyword evidence="1" id="KW-1133">Transmembrane helix</keyword>
<proteinExistence type="predicted"/>
<keyword evidence="1" id="KW-0812">Transmembrane</keyword>
<evidence type="ECO:0000313" key="4">
    <source>
        <dbReference type="EMBL" id="MCR2834992.1"/>
    </source>
</evidence>
<feature type="signal peptide" evidence="2">
    <location>
        <begin position="1"/>
        <end position="24"/>
    </location>
</feature>
<protein>
    <submittedName>
        <fullName evidence="4">DUF4349 domain-containing protein</fullName>
    </submittedName>
</protein>
<accession>A0ABT1XX11</accession>
<feature type="chain" id="PRO_5046231703" evidence="2">
    <location>
        <begin position="25"/>
        <end position="350"/>
    </location>
</feature>
<evidence type="ECO:0000256" key="2">
    <source>
        <dbReference type="SAM" id="SignalP"/>
    </source>
</evidence>
<reference evidence="4 5" key="1">
    <citation type="submission" date="2022-08" db="EMBL/GenBank/DDBJ databases">
        <title>Polyphasic taxonomy analysis of Qipengyuania sp.RS5-5.</title>
        <authorList>
            <person name="Xamxidin M."/>
            <person name="Wu M."/>
        </authorList>
    </citation>
    <scope>NUCLEOTIDE SEQUENCE [LARGE SCALE GENOMIC DNA]</scope>
    <source>
        <strain evidence="4 5">RS5-5</strain>
    </source>
</reference>
<keyword evidence="2" id="KW-0732">Signal</keyword>
<feature type="transmembrane region" description="Helical" evidence="1">
    <location>
        <begin position="301"/>
        <end position="327"/>
    </location>
</feature>
<feature type="domain" description="DUF4349" evidence="3">
    <location>
        <begin position="120"/>
        <end position="327"/>
    </location>
</feature>
<evidence type="ECO:0000259" key="3">
    <source>
        <dbReference type="Pfam" id="PF14257"/>
    </source>
</evidence>
<keyword evidence="5" id="KW-1185">Reference proteome</keyword>
<keyword evidence="1" id="KW-0472">Membrane</keyword>
<evidence type="ECO:0000256" key="1">
    <source>
        <dbReference type="SAM" id="Phobius"/>
    </source>
</evidence>
<comment type="caution">
    <text evidence="4">The sequence shown here is derived from an EMBL/GenBank/DDBJ whole genome shotgun (WGS) entry which is preliminary data.</text>
</comment>
<name>A0ABT1XX11_9SPHN</name>
<evidence type="ECO:0000313" key="5">
    <source>
        <dbReference type="Proteomes" id="UP001206067"/>
    </source>
</evidence>